<reference evidence="3 4" key="1">
    <citation type="journal article" date="2016" name="Front. Microbiol.">
        <title>Genomic Resource of Rice Seed Associated Bacteria.</title>
        <authorList>
            <person name="Midha S."/>
            <person name="Bansal K."/>
            <person name="Sharma S."/>
            <person name="Kumar N."/>
            <person name="Patil P.P."/>
            <person name="Chaudhry V."/>
            <person name="Patil P.B."/>
        </authorList>
    </citation>
    <scope>NUCLEOTIDE SEQUENCE [LARGE SCALE GENOMIC DNA]</scope>
    <source>
        <strain evidence="3 4">NS331</strain>
    </source>
</reference>
<proteinExistence type="predicted"/>
<sequence length="212" mass="24532">MFSPSEQPIYFDRAHRKVYYVHQGRKRFWLFDPSVVEARSADWSLVDAELHTKLGGSTTSISRSYHMVFLVRSSERDPTIVDHFVLPALDFPGAMWEYIRGYMEAGTPPLRAGEAPPFKGQGFDMIEALKQRIRDYRRDWKEFFWKQLFFHLTLPLFLVFLLVNRCVVWTAQTVHWPKEITEALGPPITEADLAADSEHRLRAASERTAAGA</sequence>
<dbReference type="AlphaFoldDB" id="A0A147GNE6"/>
<evidence type="ECO:0000313" key="3">
    <source>
        <dbReference type="EMBL" id="KTT15514.1"/>
    </source>
</evidence>
<gene>
    <name evidence="3" type="ORF">NS331_20485</name>
</gene>
<organism evidence="3 4">
    <name type="scientific">Pseudacidovorax intermedius</name>
    <dbReference type="NCBI Taxonomy" id="433924"/>
    <lineage>
        <taxon>Bacteria</taxon>
        <taxon>Pseudomonadati</taxon>
        <taxon>Pseudomonadota</taxon>
        <taxon>Betaproteobacteria</taxon>
        <taxon>Burkholderiales</taxon>
        <taxon>Comamonadaceae</taxon>
        <taxon>Pseudacidovorax</taxon>
    </lineage>
</organism>
<keyword evidence="1" id="KW-1133">Transmembrane helix</keyword>
<dbReference type="EMBL" id="LDSL01000141">
    <property type="protein sequence ID" value="KTT15514.1"/>
    <property type="molecule type" value="Genomic_DNA"/>
</dbReference>
<feature type="domain" description="DUF6708" evidence="2">
    <location>
        <begin position="2"/>
        <end position="182"/>
    </location>
</feature>
<comment type="caution">
    <text evidence="3">The sequence shown here is derived from an EMBL/GenBank/DDBJ whole genome shotgun (WGS) entry which is preliminary data.</text>
</comment>
<evidence type="ECO:0000259" key="2">
    <source>
        <dbReference type="Pfam" id="PF20455"/>
    </source>
</evidence>
<evidence type="ECO:0000256" key="1">
    <source>
        <dbReference type="SAM" id="Phobius"/>
    </source>
</evidence>
<dbReference type="InterPro" id="IPR046554">
    <property type="entry name" value="DUF6708"/>
</dbReference>
<keyword evidence="1" id="KW-0472">Membrane</keyword>
<accession>A0A147GNE6</accession>
<evidence type="ECO:0000313" key="4">
    <source>
        <dbReference type="Proteomes" id="UP000072741"/>
    </source>
</evidence>
<feature type="transmembrane region" description="Helical" evidence="1">
    <location>
        <begin position="143"/>
        <end position="163"/>
    </location>
</feature>
<protein>
    <recommendedName>
        <fullName evidence="2">DUF6708 domain-containing protein</fullName>
    </recommendedName>
</protein>
<dbReference type="Proteomes" id="UP000072741">
    <property type="component" value="Unassembled WGS sequence"/>
</dbReference>
<keyword evidence="4" id="KW-1185">Reference proteome</keyword>
<name>A0A147GNE6_9BURK</name>
<keyword evidence="1" id="KW-0812">Transmembrane</keyword>
<dbReference type="Pfam" id="PF20455">
    <property type="entry name" value="DUF6708"/>
    <property type="match status" value="1"/>
</dbReference>